<dbReference type="RefSeq" id="WP_167812929.1">
    <property type="nucleotide sequence ID" value="NZ_CP042301.2"/>
</dbReference>
<protein>
    <submittedName>
        <fullName evidence="2">GNAT family N-acetyltransferase</fullName>
    </submittedName>
</protein>
<dbReference type="Pfam" id="PF13302">
    <property type="entry name" value="Acetyltransf_3"/>
    <property type="match status" value="1"/>
</dbReference>
<proteinExistence type="predicted"/>
<dbReference type="PANTHER" id="PTHR43792:SF1">
    <property type="entry name" value="N-ACETYLTRANSFERASE DOMAIN-CONTAINING PROTEIN"/>
    <property type="match status" value="1"/>
</dbReference>
<sequence>MFLRTERLLFRPFAAGDLEPLFRIVADPEVVRYTDDGTPLAWATTRLWIERSRENVARHGYGTGAVIELATGRLIGWAGFARPEGAPEEMIYGFERPVWSKGYGSEIAAGLVRFAFKDLGLSSLRATVHPDNAASRHILRKLGFAEVAVTPDVVELTLKKVPTAG</sequence>
<dbReference type="PROSITE" id="PS51186">
    <property type="entry name" value="GNAT"/>
    <property type="match status" value="1"/>
</dbReference>
<gene>
    <name evidence="2" type="ORF">FQ775_17685</name>
</gene>
<dbReference type="InterPro" id="IPR000182">
    <property type="entry name" value="GNAT_dom"/>
</dbReference>
<reference evidence="2" key="1">
    <citation type="submission" date="2020-04" db="EMBL/GenBank/DDBJ databases">
        <title>Nitratireductor sp. nov. isolated from mangrove soil.</title>
        <authorList>
            <person name="Ye Y."/>
        </authorList>
    </citation>
    <scope>NUCLEOTIDE SEQUENCE</scope>
    <source>
        <strain evidence="2">SY7</strain>
    </source>
</reference>
<dbReference type="InterPro" id="IPR051531">
    <property type="entry name" value="N-acetyltransferase"/>
</dbReference>
<dbReference type="Proteomes" id="UP000321389">
    <property type="component" value="Chromosome"/>
</dbReference>
<dbReference type="GO" id="GO:0016747">
    <property type="term" value="F:acyltransferase activity, transferring groups other than amino-acyl groups"/>
    <property type="evidence" value="ECO:0007669"/>
    <property type="project" value="InterPro"/>
</dbReference>
<evidence type="ECO:0000313" key="3">
    <source>
        <dbReference type="Proteomes" id="UP000321389"/>
    </source>
</evidence>
<dbReference type="InterPro" id="IPR016181">
    <property type="entry name" value="Acyl_CoA_acyltransferase"/>
</dbReference>
<dbReference type="AlphaFoldDB" id="A0A5B8L2D5"/>
<dbReference type="SUPFAM" id="SSF55729">
    <property type="entry name" value="Acyl-CoA N-acyltransferases (Nat)"/>
    <property type="match status" value="1"/>
</dbReference>
<evidence type="ECO:0000259" key="1">
    <source>
        <dbReference type="PROSITE" id="PS51186"/>
    </source>
</evidence>
<evidence type="ECO:0000313" key="2">
    <source>
        <dbReference type="EMBL" id="QDZ02065.2"/>
    </source>
</evidence>
<feature type="domain" description="N-acetyltransferase" evidence="1">
    <location>
        <begin position="8"/>
        <end position="162"/>
    </location>
</feature>
<name>A0A5B8L2D5_9HYPH</name>
<dbReference type="KEGG" id="niy:FQ775_17685"/>
<dbReference type="EMBL" id="CP042301">
    <property type="protein sequence ID" value="QDZ02065.2"/>
    <property type="molecule type" value="Genomic_DNA"/>
</dbReference>
<organism evidence="2 3">
    <name type="scientific">Nitratireductor mangrovi</name>
    <dbReference type="NCBI Taxonomy" id="2599600"/>
    <lineage>
        <taxon>Bacteria</taxon>
        <taxon>Pseudomonadati</taxon>
        <taxon>Pseudomonadota</taxon>
        <taxon>Alphaproteobacteria</taxon>
        <taxon>Hyphomicrobiales</taxon>
        <taxon>Phyllobacteriaceae</taxon>
        <taxon>Nitratireductor</taxon>
    </lineage>
</organism>
<accession>A0A5B8L2D5</accession>
<keyword evidence="3" id="KW-1185">Reference proteome</keyword>
<dbReference type="PANTHER" id="PTHR43792">
    <property type="entry name" value="GNAT FAMILY, PUTATIVE (AFU_ORTHOLOGUE AFUA_3G00765)-RELATED-RELATED"/>
    <property type="match status" value="1"/>
</dbReference>
<dbReference type="Gene3D" id="3.40.630.30">
    <property type="match status" value="1"/>
</dbReference>